<dbReference type="SUPFAM" id="SSF103473">
    <property type="entry name" value="MFS general substrate transporter"/>
    <property type="match status" value="1"/>
</dbReference>
<accession>A0AA88KWA6</accession>
<evidence type="ECO:0000313" key="9">
    <source>
        <dbReference type="EMBL" id="KAK2704564.1"/>
    </source>
</evidence>
<sequence length="505" mass="56247">AKLFPSCRMSLALMVMTGTFILFHLRINLNFAIVCMVKERPLNSTATNTSKAICRQLNNTNDGGADLELFNDSLKLMYNILYFKDGIIMGEFEWDKELQALVLGSVYWGFCSSQIVGGFLGDRGSSKKIILFGMGIYSILSFFIPLAARWNVGILITLRVIQGFCSGLSSPCFNVLFRHWTTKEERATLAGIGYSGYTIASVLTFPISGMLCEHGFAGGWPSIFYVGGVMGLLWCICLTIFVFDSPSCHPRITQEEKEFLEKNSQTEDESKKRTSWIELWRVFTAPAIVVYIITQYGSSWGFFSMVVYLPLYLREVLDFNVADNGLLSATPYLLSLATHYLCGPLSDWLATKKFCSLTVQRKVFTAIGTLIPGLLMFLMGLFDCDNRELALLVLTLSVMMTEFCIVGGYQFSLFDVAPDYAGVITGVSHTLATSSGFFSPIVMALLTPNGTQEEWLVVFYVTGTIYLVCCVTYSLFGTSKPLVIKKRRNSLVDPSIIEPLNSNKK</sequence>
<organism evidence="9 10">
    <name type="scientific">Artemia franciscana</name>
    <name type="common">Brine shrimp</name>
    <name type="synonym">Artemia sanfranciscana</name>
    <dbReference type="NCBI Taxonomy" id="6661"/>
    <lineage>
        <taxon>Eukaryota</taxon>
        <taxon>Metazoa</taxon>
        <taxon>Ecdysozoa</taxon>
        <taxon>Arthropoda</taxon>
        <taxon>Crustacea</taxon>
        <taxon>Branchiopoda</taxon>
        <taxon>Anostraca</taxon>
        <taxon>Artemiidae</taxon>
        <taxon>Artemia</taxon>
    </lineage>
</organism>
<proteinExistence type="predicted"/>
<evidence type="ECO:0000256" key="1">
    <source>
        <dbReference type="ARBA" id="ARBA00004141"/>
    </source>
</evidence>
<dbReference type="InterPro" id="IPR036259">
    <property type="entry name" value="MFS_trans_sf"/>
</dbReference>
<dbReference type="Gene3D" id="1.20.1250.20">
    <property type="entry name" value="MFS general substrate transporter like domains"/>
    <property type="match status" value="2"/>
</dbReference>
<dbReference type="Proteomes" id="UP001187531">
    <property type="component" value="Unassembled WGS sequence"/>
</dbReference>
<evidence type="ECO:0000256" key="5">
    <source>
        <dbReference type="ARBA" id="ARBA00022989"/>
    </source>
</evidence>
<keyword evidence="6 7" id="KW-0472">Membrane</keyword>
<keyword evidence="10" id="KW-1185">Reference proteome</keyword>
<dbReference type="InterPro" id="IPR020846">
    <property type="entry name" value="MFS_dom"/>
</dbReference>
<evidence type="ECO:0000256" key="6">
    <source>
        <dbReference type="ARBA" id="ARBA00023136"/>
    </source>
</evidence>
<evidence type="ECO:0000256" key="3">
    <source>
        <dbReference type="ARBA" id="ARBA00022692"/>
    </source>
</evidence>
<dbReference type="GO" id="GO:0006820">
    <property type="term" value="P:monoatomic anion transport"/>
    <property type="evidence" value="ECO:0007669"/>
    <property type="project" value="TreeGrafter"/>
</dbReference>
<feature type="transmembrane region" description="Helical" evidence="7">
    <location>
        <begin position="189"/>
        <end position="211"/>
    </location>
</feature>
<reference evidence="9" key="1">
    <citation type="submission" date="2023-07" db="EMBL/GenBank/DDBJ databases">
        <title>Chromosome-level genome assembly of Artemia franciscana.</title>
        <authorList>
            <person name="Jo E."/>
        </authorList>
    </citation>
    <scope>NUCLEOTIDE SEQUENCE</scope>
    <source>
        <tissue evidence="9">Whole body</tissue>
    </source>
</reference>
<comment type="caution">
    <text evidence="9">The sequence shown here is derived from an EMBL/GenBank/DDBJ whole genome shotgun (WGS) entry which is preliminary data.</text>
</comment>
<dbReference type="Pfam" id="PF07690">
    <property type="entry name" value="MFS_1"/>
    <property type="match status" value="1"/>
</dbReference>
<feature type="transmembrane region" description="Helical" evidence="7">
    <location>
        <begin position="363"/>
        <end position="382"/>
    </location>
</feature>
<dbReference type="PROSITE" id="PS50850">
    <property type="entry name" value="MFS"/>
    <property type="match status" value="1"/>
</dbReference>
<keyword evidence="5 7" id="KW-1133">Transmembrane helix</keyword>
<gene>
    <name evidence="9" type="ORF">QYM36_016830</name>
</gene>
<dbReference type="EMBL" id="JAVRJZ010000021">
    <property type="protein sequence ID" value="KAK2704564.1"/>
    <property type="molecule type" value="Genomic_DNA"/>
</dbReference>
<keyword evidence="2" id="KW-0813">Transport</keyword>
<keyword evidence="3 7" id="KW-0812">Transmembrane</keyword>
<protein>
    <recommendedName>
        <fullName evidence="8">Major facilitator superfamily (MFS) profile domain-containing protein</fullName>
    </recommendedName>
</protein>
<comment type="subcellular location">
    <subcellularLocation>
        <location evidence="1">Membrane</location>
        <topology evidence="1">Multi-pass membrane protein</topology>
    </subcellularLocation>
</comment>
<evidence type="ECO:0000256" key="4">
    <source>
        <dbReference type="ARBA" id="ARBA00022847"/>
    </source>
</evidence>
<feature type="transmembrane region" description="Helical" evidence="7">
    <location>
        <begin position="223"/>
        <end position="243"/>
    </location>
</feature>
<evidence type="ECO:0000259" key="8">
    <source>
        <dbReference type="PROSITE" id="PS50850"/>
    </source>
</evidence>
<feature type="transmembrane region" description="Helical" evidence="7">
    <location>
        <begin position="457"/>
        <end position="478"/>
    </location>
</feature>
<dbReference type="PANTHER" id="PTHR11662:SF455">
    <property type="entry name" value="GH23975P"/>
    <property type="match status" value="1"/>
</dbReference>
<name>A0AA88KWA6_ARTSF</name>
<feature type="non-terminal residue" evidence="9">
    <location>
        <position position="505"/>
    </location>
</feature>
<dbReference type="PANTHER" id="PTHR11662">
    <property type="entry name" value="SOLUTE CARRIER FAMILY 17"/>
    <property type="match status" value="1"/>
</dbReference>
<dbReference type="GO" id="GO:0016020">
    <property type="term" value="C:membrane"/>
    <property type="evidence" value="ECO:0007669"/>
    <property type="project" value="UniProtKB-SubCell"/>
</dbReference>
<evidence type="ECO:0000313" key="10">
    <source>
        <dbReference type="Proteomes" id="UP001187531"/>
    </source>
</evidence>
<keyword evidence="4" id="KW-0769">Symport</keyword>
<feature type="transmembrane region" description="Helical" evidence="7">
    <location>
        <begin position="129"/>
        <end position="148"/>
    </location>
</feature>
<dbReference type="GO" id="GO:0015293">
    <property type="term" value="F:symporter activity"/>
    <property type="evidence" value="ECO:0007669"/>
    <property type="project" value="UniProtKB-KW"/>
</dbReference>
<dbReference type="InterPro" id="IPR011701">
    <property type="entry name" value="MFS"/>
</dbReference>
<feature type="transmembrane region" description="Helical" evidence="7">
    <location>
        <begin position="12"/>
        <end position="33"/>
    </location>
</feature>
<feature type="domain" description="Major facilitator superfamily (MFS) profile" evidence="8">
    <location>
        <begin position="12"/>
        <end position="481"/>
    </location>
</feature>
<dbReference type="InterPro" id="IPR050382">
    <property type="entry name" value="MFS_Na/Anion_cotransporter"/>
</dbReference>
<dbReference type="AlphaFoldDB" id="A0AA88KWA6"/>
<feature type="transmembrane region" description="Helical" evidence="7">
    <location>
        <begin position="154"/>
        <end position="177"/>
    </location>
</feature>
<evidence type="ECO:0000256" key="2">
    <source>
        <dbReference type="ARBA" id="ARBA00022448"/>
    </source>
</evidence>
<feature type="transmembrane region" description="Helical" evidence="7">
    <location>
        <begin position="388"/>
        <end position="409"/>
    </location>
</feature>
<dbReference type="FunFam" id="1.20.1250.20:FF:000003">
    <property type="entry name" value="Solute carrier family 17 member 3"/>
    <property type="match status" value="1"/>
</dbReference>
<evidence type="ECO:0000256" key="7">
    <source>
        <dbReference type="SAM" id="Phobius"/>
    </source>
</evidence>
<feature type="transmembrane region" description="Helical" evidence="7">
    <location>
        <begin position="279"/>
        <end position="312"/>
    </location>
</feature>